<evidence type="ECO:0000313" key="1">
    <source>
        <dbReference type="EMBL" id="TYR73831.1"/>
    </source>
</evidence>
<proteinExistence type="predicted"/>
<evidence type="ECO:0000313" key="2">
    <source>
        <dbReference type="Proteomes" id="UP000323317"/>
    </source>
</evidence>
<reference evidence="1 2" key="1">
    <citation type="submission" date="2019-08" db="EMBL/GenBank/DDBJ databases">
        <title>Bacillus genomes from the desert of Cuatro Cienegas, Coahuila.</title>
        <authorList>
            <person name="Olmedo-Alvarez G."/>
        </authorList>
    </citation>
    <scope>NUCLEOTIDE SEQUENCE [LARGE SCALE GENOMIC DNA]</scope>
    <source>
        <strain evidence="1 2">CH40_1T</strain>
    </source>
</reference>
<dbReference type="EMBL" id="VTEH01000015">
    <property type="protein sequence ID" value="TYR73831.1"/>
    <property type="molecule type" value="Genomic_DNA"/>
</dbReference>
<dbReference type="Proteomes" id="UP000323317">
    <property type="component" value="Unassembled WGS sequence"/>
</dbReference>
<accession>A0A5D4K8Y3</accession>
<gene>
    <name evidence="1" type="ORF">FZC79_17070</name>
</gene>
<organism evidence="1 2">
    <name type="scientific">Rossellomorea vietnamensis</name>
    <dbReference type="NCBI Taxonomy" id="218284"/>
    <lineage>
        <taxon>Bacteria</taxon>
        <taxon>Bacillati</taxon>
        <taxon>Bacillota</taxon>
        <taxon>Bacilli</taxon>
        <taxon>Bacillales</taxon>
        <taxon>Bacillaceae</taxon>
        <taxon>Rossellomorea</taxon>
    </lineage>
</organism>
<name>A0A5D4K8Y3_9BACI</name>
<dbReference type="AlphaFoldDB" id="A0A5D4K8Y3"/>
<protein>
    <submittedName>
        <fullName evidence="1">Uncharacterized protein</fullName>
    </submittedName>
</protein>
<sequence>MENINQLSYLTFNYATHILYQRLRIRTQWNGPSRSGSNNPKRIKGKPAFFSVEYISLSGLNRALPLLFRHISGSDCH</sequence>
<comment type="caution">
    <text evidence="1">The sequence shown here is derived from an EMBL/GenBank/DDBJ whole genome shotgun (WGS) entry which is preliminary data.</text>
</comment>